<keyword evidence="4" id="KW-1185">Reference proteome</keyword>
<evidence type="ECO:0000313" key="3">
    <source>
        <dbReference type="EMBL" id="MBE9141996.1"/>
    </source>
</evidence>
<feature type="domain" description="Fe2OG dioxygenase" evidence="2">
    <location>
        <begin position="126"/>
        <end position="235"/>
    </location>
</feature>
<name>A0ABR9U6A3_9CYAN</name>
<dbReference type="Gene3D" id="2.60.120.620">
    <property type="entry name" value="q2cbj1_9rhob like domain"/>
    <property type="match status" value="1"/>
</dbReference>
<keyword evidence="1" id="KW-0560">Oxidoreductase</keyword>
<dbReference type="EMBL" id="JADEWU010000003">
    <property type="protein sequence ID" value="MBE9141996.1"/>
    <property type="molecule type" value="Genomic_DNA"/>
</dbReference>
<organism evidence="3 4">
    <name type="scientific">Planktothrix mougeotii LEGE 06226</name>
    <dbReference type="NCBI Taxonomy" id="1828728"/>
    <lineage>
        <taxon>Bacteria</taxon>
        <taxon>Bacillati</taxon>
        <taxon>Cyanobacteriota</taxon>
        <taxon>Cyanophyceae</taxon>
        <taxon>Oscillatoriophycideae</taxon>
        <taxon>Oscillatoriales</taxon>
        <taxon>Microcoleaceae</taxon>
        <taxon>Planktothrix</taxon>
    </lineage>
</organism>
<dbReference type="Proteomes" id="UP000640725">
    <property type="component" value="Unassembled WGS sequence"/>
</dbReference>
<proteinExistence type="inferred from homology"/>
<comment type="similarity">
    <text evidence="1">Belongs to the iron/ascorbate-dependent oxidoreductase family.</text>
</comment>
<evidence type="ECO:0000259" key="2">
    <source>
        <dbReference type="PROSITE" id="PS51471"/>
    </source>
</evidence>
<keyword evidence="1" id="KW-0479">Metal-binding</keyword>
<reference evidence="3 4" key="1">
    <citation type="submission" date="2020-10" db="EMBL/GenBank/DDBJ databases">
        <authorList>
            <person name="Castelo-Branco R."/>
            <person name="Eusebio N."/>
            <person name="Adriana R."/>
            <person name="Vieira A."/>
            <person name="Brugerolle De Fraissinette N."/>
            <person name="Rezende De Castro R."/>
            <person name="Schneider M.P."/>
            <person name="Vasconcelos V."/>
            <person name="Leao P.N."/>
        </authorList>
    </citation>
    <scope>NUCLEOTIDE SEQUENCE [LARGE SCALE GENOMIC DNA]</scope>
    <source>
        <strain evidence="3 4">LEGE 06226</strain>
    </source>
</reference>
<comment type="caution">
    <text evidence="3">The sequence shown here is derived from an EMBL/GenBank/DDBJ whole genome shotgun (WGS) entry which is preliminary data.</text>
</comment>
<dbReference type="Pfam" id="PF23169">
    <property type="entry name" value="HalD"/>
    <property type="match status" value="1"/>
</dbReference>
<keyword evidence="1" id="KW-0408">Iron</keyword>
<accession>A0ABR9U6A3</accession>
<dbReference type="SUPFAM" id="SSF51197">
    <property type="entry name" value="Clavaminate synthase-like"/>
    <property type="match status" value="1"/>
</dbReference>
<sequence>MIQSIVDLHRYPILDTQAGGGRSVVEACHRQFRETGLCMLPGFLQPEALSTMVGEAQRLSGEAHITEQYRGSDTSTDPRATHAKFGAVAYDRLADDSLLRALYEWDGLTSLVEAIVNQPLNRTSDPLVSCTLSYFSQGDELGWHYDSNEATVSLLLQAADEGGAFEFVPRTRGHGVDAKEREQAVLDGQAEHLISPDLTAGTLSIFNGNQALHRVSPNTGKRQRIVALLNYAAEADYVFNEQVHMRFFGRTSPSMRLFNSVSFVNKC</sequence>
<evidence type="ECO:0000313" key="4">
    <source>
        <dbReference type="Proteomes" id="UP000640725"/>
    </source>
</evidence>
<dbReference type="PROSITE" id="PS51471">
    <property type="entry name" value="FE2OG_OXY"/>
    <property type="match status" value="1"/>
</dbReference>
<dbReference type="RefSeq" id="WP_193867735.1">
    <property type="nucleotide sequence ID" value="NZ_JADEWU010000003.1"/>
</dbReference>
<dbReference type="InterPro" id="IPR056470">
    <property type="entry name" value="BesD/HalB-like"/>
</dbReference>
<protein>
    <submittedName>
        <fullName evidence="3">2OG-Fe(II) oxygenase</fullName>
    </submittedName>
</protein>
<evidence type="ECO:0000256" key="1">
    <source>
        <dbReference type="RuleBase" id="RU003682"/>
    </source>
</evidence>
<gene>
    <name evidence="3" type="ORF">IQ236_02015</name>
</gene>
<dbReference type="InterPro" id="IPR005123">
    <property type="entry name" value="Oxoglu/Fe-dep_dioxygenase_dom"/>
</dbReference>